<organism evidence="1 2">
    <name type="scientific">Flavobacterium qiangtangense</name>
    <dbReference type="NCBI Taxonomy" id="1442595"/>
    <lineage>
        <taxon>Bacteria</taxon>
        <taxon>Pseudomonadati</taxon>
        <taxon>Bacteroidota</taxon>
        <taxon>Flavobacteriia</taxon>
        <taxon>Flavobacteriales</taxon>
        <taxon>Flavobacteriaceae</taxon>
        <taxon>Flavobacterium</taxon>
    </lineage>
</organism>
<comment type="caution">
    <text evidence="1">The sequence shown here is derived from an EMBL/GenBank/DDBJ whole genome shotgun (WGS) entry which is preliminary data.</text>
</comment>
<proteinExistence type="predicted"/>
<name>A0ABW1PNF0_9FLAO</name>
<evidence type="ECO:0008006" key="3">
    <source>
        <dbReference type="Google" id="ProtNLM"/>
    </source>
</evidence>
<sequence>MNTVFNQVVDSVYLKATGNRTIADSLKKKALVIYDSLTTDKPGYVEFKARFTTIKNLYFDTISEKVTPKIDLNLLQKKANFDYRNGLSLNKGPFPSTFWNSNYALPGFLLFSKINFDEERKFGEFHCTYTNGDMYKAKYFLIYIQKENNEWKLKDVMLRNMLF</sequence>
<evidence type="ECO:0000313" key="2">
    <source>
        <dbReference type="Proteomes" id="UP001596287"/>
    </source>
</evidence>
<accession>A0ABW1PNF0</accession>
<reference evidence="2" key="1">
    <citation type="journal article" date="2019" name="Int. J. Syst. Evol. Microbiol.">
        <title>The Global Catalogue of Microorganisms (GCM) 10K type strain sequencing project: providing services to taxonomists for standard genome sequencing and annotation.</title>
        <authorList>
            <consortium name="The Broad Institute Genomics Platform"/>
            <consortium name="The Broad Institute Genome Sequencing Center for Infectious Disease"/>
            <person name="Wu L."/>
            <person name="Ma J."/>
        </authorList>
    </citation>
    <scope>NUCLEOTIDE SEQUENCE [LARGE SCALE GENOMIC DNA]</scope>
    <source>
        <strain evidence="2">CCUG 49679</strain>
    </source>
</reference>
<dbReference type="EMBL" id="JBHSQB010000005">
    <property type="protein sequence ID" value="MFC6096446.1"/>
    <property type="molecule type" value="Genomic_DNA"/>
</dbReference>
<protein>
    <recommendedName>
        <fullName evidence="3">DUF3828 domain-containing protein</fullName>
    </recommendedName>
</protein>
<keyword evidence="2" id="KW-1185">Reference proteome</keyword>
<dbReference type="Proteomes" id="UP001596287">
    <property type="component" value="Unassembled WGS sequence"/>
</dbReference>
<evidence type="ECO:0000313" key="1">
    <source>
        <dbReference type="EMBL" id="MFC6096446.1"/>
    </source>
</evidence>
<dbReference type="RefSeq" id="WP_379791312.1">
    <property type="nucleotide sequence ID" value="NZ_JBHSQB010000005.1"/>
</dbReference>
<gene>
    <name evidence="1" type="ORF">ACFPVY_07280</name>
</gene>